<dbReference type="PROSITE" id="PS51257">
    <property type="entry name" value="PROKAR_LIPOPROTEIN"/>
    <property type="match status" value="1"/>
</dbReference>
<comment type="caution">
    <text evidence="3">The sequence shown here is derived from an EMBL/GenBank/DDBJ whole genome shotgun (WGS) entry which is preliminary data.</text>
</comment>
<keyword evidence="2" id="KW-0732">Signal</keyword>
<dbReference type="Proteomes" id="UP001524569">
    <property type="component" value="Unassembled WGS sequence"/>
</dbReference>
<keyword evidence="1" id="KW-0812">Transmembrane</keyword>
<keyword evidence="1" id="KW-1133">Transmembrane helix</keyword>
<feature type="signal peptide" evidence="2">
    <location>
        <begin position="1"/>
        <end position="24"/>
    </location>
</feature>
<feature type="chain" id="PRO_5045248688" description="VPLPA-CTERM sorting domain-containing protein" evidence="2">
    <location>
        <begin position="25"/>
        <end position="280"/>
    </location>
</feature>
<evidence type="ECO:0000256" key="1">
    <source>
        <dbReference type="SAM" id="Phobius"/>
    </source>
</evidence>
<evidence type="ECO:0000313" key="4">
    <source>
        <dbReference type="Proteomes" id="UP001524569"/>
    </source>
</evidence>
<protein>
    <recommendedName>
        <fullName evidence="5">VPLPA-CTERM sorting domain-containing protein</fullName>
    </recommendedName>
</protein>
<keyword evidence="1" id="KW-0472">Membrane</keyword>
<name>A0ABT1UBC9_9GAMM</name>
<feature type="transmembrane region" description="Helical" evidence="1">
    <location>
        <begin position="246"/>
        <end position="267"/>
    </location>
</feature>
<evidence type="ECO:0000256" key="2">
    <source>
        <dbReference type="SAM" id="SignalP"/>
    </source>
</evidence>
<accession>A0ABT1UBC9</accession>
<sequence>MRNPSAYSLLYGGLLACFSLSAHAVSQIAAAGYTDLDGNFVRENVTADAEPSPPGTPFDRSVVAVQAGDPNGAFYYSASADIGLLELKVFGQIDNTAQDAKANGEIGVLSARAELDDVISLHSDLATPYEVTFELQVDGILSIVGGSANGFASINFGPTSGADAFDSSFYSSDGAFSDTLSVTKTFTGNVDADIGALLSFTIFAVDPNAIITGALNNTATLNLILPQGVEIAASESGTFGVPIQPVPLPAVLPLFLTGAAVTLAGGFRRKSLAPTNRSAA</sequence>
<dbReference type="EMBL" id="JANIBM010000001">
    <property type="protein sequence ID" value="MCQ8179527.1"/>
    <property type="molecule type" value="Genomic_DNA"/>
</dbReference>
<organism evidence="3 4">
    <name type="scientific">Methylomonas aurea</name>
    <dbReference type="NCBI Taxonomy" id="2952224"/>
    <lineage>
        <taxon>Bacteria</taxon>
        <taxon>Pseudomonadati</taxon>
        <taxon>Pseudomonadota</taxon>
        <taxon>Gammaproteobacteria</taxon>
        <taxon>Methylococcales</taxon>
        <taxon>Methylococcaceae</taxon>
        <taxon>Methylomonas</taxon>
    </lineage>
</organism>
<reference evidence="3 4" key="1">
    <citation type="submission" date="2022-07" db="EMBL/GenBank/DDBJ databases">
        <title>Methylomonas rivi sp. nov., Methylomonas rosea sp. nov., Methylomonas aureus sp. nov. and Methylomonas subterranea sp. nov., four novel methanotrophs isolated from a freshwater creek and the deep terrestrial subsurface.</title>
        <authorList>
            <person name="Abin C."/>
            <person name="Sankaranarayanan K."/>
            <person name="Garner C."/>
            <person name="Sindelar R."/>
            <person name="Kotary K."/>
            <person name="Garner R."/>
            <person name="Barclay S."/>
            <person name="Lawson P."/>
            <person name="Krumholz L."/>
        </authorList>
    </citation>
    <scope>NUCLEOTIDE SEQUENCE [LARGE SCALE GENOMIC DNA]</scope>
    <source>
        <strain evidence="3 4">SURF-1</strain>
    </source>
</reference>
<keyword evidence="4" id="KW-1185">Reference proteome</keyword>
<proteinExistence type="predicted"/>
<gene>
    <name evidence="3" type="ORF">NP603_00270</name>
</gene>
<evidence type="ECO:0008006" key="5">
    <source>
        <dbReference type="Google" id="ProtNLM"/>
    </source>
</evidence>
<dbReference type="RefSeq" id="WP_256608912.1">
    <property type="nucleotide sequence ID" value="NZ_JANIBM010000001.1"/>
</dbReference>
<evidence type="ECO:0000313" key="3">
    <source>
        <dbReference type="EMBL" id="MCQ8179527.1"/>
    </source>
</evidence>